<dbReference type="EMBL" id="CAXAMN010025461">
    <property type="protein sequence ID" value="CAK9095295.1"/>
    <property type="molecule type" value="Genomic_DNA"/>
</dbReference>
<name>A0ABP0R3Y5_9DINO</name>
<evidence type="ECO:0000259" key="4">
    <source>
        <dbReference type="Pfam" id="PF25390"/>
    </source>
</evidence>
<feature type="transmembrane region" description="Helical" evidence="3">
    <location>
        <begin position="1290"/>
        <end position="1308"/>
    </location>
</feature>
<keyword evidence="3" id="KW-1133">Transmembrane helix</keyword>
<dbReference type="PROSITE" id="PS00626">
    <property type="entry name" value="RCC1_2"/>
    <property type="match status" value="3"/>
</dbReference>
<keyword evidence="6" id="KW-1185">Reference proteome</keyword>
<feature type="transmembrane region" description="Helical" evidence="3">
    <location>
        <begin position="962"/>
        <end position="984"/>
    </location>
</feature>
<dbReference type="InterPro" id="IPR000408">
    <property type="entry name" value="Reg_chr_condens"/>
</dbReference>
<dbReference type="PRINTS" id="PR00633">
    <property type="entry name" value="RCCNDNSATION"/>
</dbReference>
<evidence type="ECO:0000313" key="5">
    <source>
        <dbReference type="EMBL" id="CAK9095295.1"/>
    </source>
</evidence>
<dbReference type="PROSITE" id="PS50012">
    <property type="entry name" value="RCC1_3"/>
    <property type="match status" value="4"/>
</dbReference>
<sequence>MVGTDPDEEQKTLTALNGAVCTKQMSGRRQQQRDVFHEVLYNELLADRSSKCRGASKPGRSRLLPPIKKEIQVAPVPERTQEPDVSTRGAVIAGGATRTAEEAARSAAHAGALRALHIRAALRREADAKQAQMVQVQPPPSAEQHCTARPRATPTAELMPILFLHLSLWISFQELAMCVLSCSTIFKSSEEICRWFFHQAVGVGVFEQLRSRVLSCAQTASPLRWLAFASKSLAAKAAARRKGIAAGLHLSALKDGGVIYSWRRSAAPVRSPVRCGAAVRMVACGGDHSLLLTVCGACLAFGKNDMGQLGLGHTEDVPSPQKVEIPEATLQAACGADHSLLLTSSSALWATGRGSEGQLGADVDERVLSFFCSVPAGAAQVACGADHSAFLDPQGRAWAFGENSQGQLGLGHCDRVAKPCEMFLPCLAVDVDCGGTHTLILSETSEVYGCGGNAKGQLGLGPDRTVPELLLMPESYAPIRAERFSCGFSHSMILHHGELWVLGLHSRRVWELSRSRVLELSSGGDECLCATQEAIFSLNVMGGAVQQVDVEMVDEEARTIKERLRSPLRPVLWAALMGLASPASVEEAVLRLPESKGGLQVDALGGYCMKLPGPFRSPPVMSVAAQGLGAWTKEQILCLQDADVPEASFTISPWPKRSEAEAGEFGFGPEVGVNLRPKIETSAVWPLQAQTPTLGIPFRSQAARLLALQATLSHQTVVELPLVAARFRKSWAIDVRDVNRSVSCEPEGQVGVWRIACRFARDAPVQLVVFCGPCARSSARMEIVQGKKRQETDAPWIGLTAEGPLQWVITVRETVDDREKVQDFVIAAVMGDEEVRWAESGVQRNVRIFGMLLAQATLLTAVALGFVSAPQTWPGLSSASLVLPYLALLAVREDAPVLLQSGFTWWPLSQYPLLLLMEAFALMLIVVVFHGHAALQFLQANGPGSAEEMPHGLSFGAWELRVLSIVAVPVGSAGLRIALSGFFASRGSSFFHHLYGLCGLGLLLSLLVLPWKVLQRLKDLFQEGRIIGVQLQEGTKYIDRVCDQLSSIPVARPSRILGSWSESASWQRSVPVAMIEELEHHGSCKERGGEPWHRHWSAGPWQPRLPHQPSTSSEIHRSTSGLRYRPNSLDSMVSAEPLIGKHGWKSPKACTVSPLLAAHPISVTTRFCFAERLGYAGVSGLSWLDAAVPSKELALLEQSLPQICLRVQACQLCGPFTAGRLSACFAAGDRTPWRWSYDVLLKAFLGCLVTWAPEAVAGRPAMQVAWVATMVLIAMSVPYSWPYVHLIDNLTAFLGALALPCGTAFYLWGHELDAAQSAMVVTLLLGYLPVLVALLAMGFSLRPSGHEMSPMDVKGWGELSGNRLGYERLSLEEDSPVHVKQRPEALDIHLADAVLLPPEKSEAPRAHLPCEVKIPLRPMHLWMKGVVPVSSCLDDRHPQVAVPMELLFGLESRNERDVPSPWATVLTPNSGWLLYRDQEMNGGLKWQEVLREGLHSAQPALLREAEQVLQEEHETLTALEILD</sequence>
<feature type="repeat" description="RCC1" evidence="2">
    <location>
        <begin position="445"/>
        <end position="497"/>
    </location>
</feature>
<evidence type="ECO:0000256" key="3">
    <source>
        <dbReference type="SAM" id="Phobius"/>
    </source>
</evidence>
<dbReference type="SUPFAM" id="SSF50985">
    <property type="entry name" value="RCC1/BLIP-II"/>
    <property type="match status" value="1"/>
</dbReference>
<protein>
    <recommendedName>
        <fullName evidence="4">RCC1-like domain-containing protein</fullName>
    </recommendedName>
</protein>
<feature type="transmembrane region" description="Helical" evidence="3">
    <location>
        <begin position="990"/>
        <end position="1009"/>
    </location>
</feature>
<dbReference type="InterPro" id="IPR009091">
    <property type="entry name" value="RCC1/BLIP-II"/>
</dbReference>
<dbReference type="Gene3D" id="2.130.10.30">
    <property type="entry name" value="Regulator of chromosome condensation 1/beta-lactamase-inhibitor protein II"/>
    <property type="match status" value="2"/>
</dbReference>
<evidence type="ECO:0000256" key="2">
    <source>
        <dbReference type="PROSITE-ProRule" id="PRU00235"/>
    </source>
</evidence>
<dbReference type="PANTHER" id="PTHR45622">
    <property type="entry name" value="UBIQUITIN-PROTEIN LIGASE E3A-RELATED"/>
    <property type="match status" value="1"/>
</dbReference>
<evidence type="ECO:0000313" key="6">
    <source>
        <dbReference type="Proteomes" id="UP001642484"/>
    </source>
</evidence>
<feature type="domain" description="RCC1-like" evidence="4">
    <location>
        <begin position="275"/>
        <end position="506"/>
    </location>
</feature>
<feature type="transmembrane region" description="Helical" evidence="3">
    <location>
        <begin position="873"/>
        <end position="891"/>
    </location>
</feature>
<dbReference type="Pfam" id="PF25390">
    <property type="entry name" value="WD40_RLD"/>
    <property type="match status" value="1"/>
</dbReference>
<accession>A0ABP0R3Y5</accession>
<keyword evidence="3" id="KW-0812">Transmembrane</keyword>
<feature type="repeat" description="RCC1" evidence="2">
    <location>
        <begin position="296"/>
        <end position="345"/>
    </location>
</feature>
<dbReference type="InterPro" id="IPR058923">
    <property type="entry name" value="RCC1-like_dom"/>
</dbReference>
<feature type="transmembrane region" description="Helical" evidence="3">
    <location>
        <begin position="1264"/>
        <end position="1284"/>
    </location>
</feature>
<feature type="transmembrane region" description="Helical" evidence="3">
    <location>
        <begin position="1320"/>
        <end position="1341"/>
    </location>
</feature>
<feature type="transmembrane region" description="Helical" evidence="3">
    <location>
        <begin position="911"/>
        <end position="929"/>
    </location>
</feature>
<feature type="transmembrane region" description="Helical" evidence="3">
    <location>
        <begin position="848"/>
        <end position="866"/>
    </location>
</feature>
<comment type="caution">
    <text evidence="5">The sequence shown here is derived from an EMBL/GenBank/DDBJ whole genome shotgun (WGS) entry which is preliminary data.</text>
</comment>
<reference evidence="5 6" key="1">
    <citation type="submission" date="2024-02" db="EMBL/GenBank/DDBJ databases">
        <authorList>
            <person name="Chen Y."/>
            <person name="Shah S."/>
            <person name="Dougan E. K."/>
            <person name="Thang M."/>
            <person name="Chan C."/>
        </authorList>
    </citation>
    <scope>NUCLEOTIDE SEQUENCE [LARGE SCALE GENOMIC DNA]</scope>
</reference>
<keyword evidence="1" id="KW-0677">Repeat</keyword>
<dbReference type="InterPro" id="IPR051709">
    <property type="entry name" value="Ub-ligase/GTPase-reg"/>
</dbReference>
<dbReference type="PANTHER" id="PTHR45622:SF70">
    <property type="entry name" value="SECRETION-REGULATING GUANINE NUCLEOTIDE EXCHANGE FACTOR"/>
    <property type="match status" value="1"/>
</dbReference>
<gene>
    <name evidence="5" type="ORF">CCMP2556_LOCUS45396</name>
</gene>
<organism evidence="5 6">
    <name type="scientific">Durusdinium trenchii</name>
    <dbReference type="NCBI Taxonomy" id="1381693"/>
    <lineage>
        <taxon>Eukaryota</taxon>
        <taxon>Sar</taxon>
        <taxon>Alveolata</taxon>
        <taxon>Dinophyceae</taxon>
        <taxon>Suessiales</taxon>
        <taxon>Symbiodiniaceae</taxon>
        <taxon>Durusdinium</taxon>
    </lineage>
</organism>
<dbReference type="Proteomes" id="UP001642484">
    <property type="component" value="Unassembled WGS sequence"/>
</dbReference>
<feature type="repeat" description="RCC1" evidence="2">
    <location>
        <begin position="395"/>
        <end position="444"/>
    </location>
</feature>
<keyword evidence="3" id="KW-0472">Membrane</keyword>
<proteinExistence type="predicted"/>
<evidence type="ECO:0000256" key="1">
    <source>
        <dbReference type="ARBA" id="ARBA00022737"/>
    </source>
</evidence>
<feature type="repeat" description="RCC1" evidence="2">
    <location>
        <begin position="346"/>
        <end position="394"/>
    </location>
</feature>